<dbReference type="KEGG" id="ptm:GSPATT00005878001"/>
<evidence type="ECO:0000259" key="3">
    <source>
        <dbReference type="PROSITE" id="PS51462"/>
    </source>
</evidence>
<dbReference type="FunFam" id="3.90.79.10:FF:000111">
    <property type="entry name" value="Hydrolase, NUDIX family protein"/>
    <property type="match status" value="1"/>
</dbReference>
<dbReference type="GO" id="GO:0051287">
    <property type="term" value="F:NAD binding"/>
    <property type="evidence" value="ECO:0000318"/>
    <property type="project" value="GO_Central"/>
</dbReference>
<evidence type="ECO:0000256" key="1">
    <source>
        <dbReference type="ARBA" id="ARBA00005582"/>
    </source>
</evidence>
<dbReference type="InParanoid" id="A0BZQ9"/>
<dbReference type="eggNOG" id="KOG0648">
    <property type="taxonomic scope" value="Eukaryota"/>
</dbReference>
<organism evidence="4 5">
    <name type="scientific">Paramecium tetraurelia</name>
    <dbReference type="NCBI Taxonomy" id="5888"/>
    <lineage>
        <taxon>Eukaryota</taxon>
        <taxon>Sar</taxon>
        <taxon>Alveolata</taxon>
        <taxon>Ciliophora</taxon>
        <taxon>Intramacronucleata</taxon>
        <taxon>Oligohymenophorea</taxon>
        <taxon>Peniculida</taxon>
        <taxon>Parameciidae</taxon>
        <taxon>Paramecium</taxon>
    </lineage>
</organism>
<sequence length="295" mass="34661">MKIIRSLTYNFTKTFHTAKFCGSQTLFGNEDVYQSFHIQKGQYLDSFISDPELFTTNLVQTIKDCKSKQMKAIWIQLNQNQLVLAEKLIEQGFYMHHCTENYLLFAQWIVESVKSQLPNYTTHSIGAGGLILHNNQILLIQEKNGQYKDEWTIPGGLVNDEELIVEAATREVKEEAGLDVEPYDCFLIRDLPICNQYQGDIYFVILMRLLNNNQAIKIQEQEIKNFKWVDLNHLQEFYQNNKFGMVQSRLMESLIQFNKSDKFDLQFFSLDPQRLEIDGQLKDYYFFMPKKSPKL</sequence>
<dbReference type="Pfam" id="PF18290">
    <property type="entry name" value="Nudix_hydro"/>
    <property type="match status" value="1"/>
</dbReference>
<dbReference type="Gene3D" id="3.40.630.30">
    <property type="match status" value="1"/>
</dbReference>
<dbReference type="EMBL" id="CT868030">
    <property type="protein sequence ID" value="CAK64026.1"/>
    <property type="molecule type" value="Genomic_DNA"/>
</dbReference>
<dbReference type="PROSITE" id="PS51462">
    <property type="entry name" value="NUDIX"/>
    <property type="match status" value="1"/>
</dbReference>
<dbReference type="Proteomes" id="UP000000600">
    <property type="component" value="Unassembled WGS sequence"/>
</dbReference>
<dbReference type="PROSITE" id="PS00893">
    <property type="entry name" value="NUDIX_BOX"/>
    <property type="match status" value="1"/>
</dbReference>
<dbReference type="AlphaFoldDB" id="A0BZQ9"/>
<dbReference type="InterPro" id="IPR040618">
    <property type="entry name" value="Pre-Nudix"/>
</dbReference>
<dbReference type="GO" id="GO:0035529">
    <property type="term" value="F:NADH pyrophosphatase activity"/>
    <property type="evidence" value="ECO:0000318"/>
    <property type="project" value="GO_Central"/>
</dbReference>
<dbReference type="PANTHER" id="PTHR13994:SF13">
    <property type="entry name" value="FI03680P"/>
    <property type="match status" value="1"/>
</dbReference>
<keyword evidence="5" id="KW-1185">Reference proteome</keyword>
<evidence type="ECO:0000313" key="4">
    <source>
        <dbReference type="EMBL" id="CAK64026.1"/>
    </source>
</evidence>
<name>A0BZQ9_PARTE</name>
<dbReference type="OrthoDB" id="447842at2759"/>
<dbReference type="FunFam" id="3.40.630.30:FF:000191">
    <property type="entry name" value="Hydrolase, NUDIX family protein"/>
    <property type="match status" value="1"/>
</dbReference>
<dbReference type="GO" id="GO:0047631">
    <property type="term" value="F:ADP-ribose diphosphatase activity"/>
    <property type="evidence" value="ECO:0000318"/>
    <property type="project" value="GO_Central"/>
</dbReference>
<dbReference type="Gene3D" id="3.90.79.10">
    <property type="entry name" value="Nucleoside Triphosphate Pyrophosphohydrolase"/>
    <property type="match status" value="1"/>
</dbReference>
<dbReference type="GeneID" id="5017208"/>
<dbReference type="InterPro" id="IPR003293">
    <property type="entry name" value="Nudix_hydrolase6-like"/>
</dbReference>
<reference evidence="4 5" key="1">
    <citation type="journal article" date="2006" name="Nature">
        <title>Global trends of whole-genome duplications revealed by the ciliate Paramecium tetraurelia.</title>
        <authorList>
            <consortium name="Genoscope"/>
            <person name="Aury J.-M."/>
            <person name="Jaillon O."/>
            <person name="Duret L."/>
            <person name="Noel B."/>
            <person name="Jubin C."/>
            <person name="Porcel B.M."/>
            <person name="Segurens B."/>
            <person name="Daubin V."/>
            <person name="Anthouard V."/>
            <person name="Aiach N."/>
            <person name="Arnaiz O."/>
            <person name="Billaut A."/>
            <person name="Beisson J."/>
            <person name="Blanc I."/>
            <person name="Bouhouche K."/>
            <person name="Camara F."/>
            <person name="Duharcourt S."/>
            <person name="Guigo R."/>
            <person name="Gogendeau D."/>
            <person name="Katinka M."/>
            <person name="Keller A.-M."/>
            <person name="Kissmehl R."/>
            <person name="Klotz C."/>
            <person name="Koll F."/>
            <person name="Le Moue A."/>
            <person name="Lepere C."/>
            <person name="Malinsky S."/>
            <person name="Nowacki M."/>
            <person name="Nowak J.K."/>
            <person name="Plattner H."/>
            <person name="Poulain J."/>
            <person name="Ruiz F."/>
            <person name="Serrano V."/>
            <person name="Zagulski M."/>
            <person name="Dessen P."/>
            <person name="Betermier M."/>
            <person name="Weissenbach J."/>
            <person name="Scarpelli C."/>
            <person name="Schachter V."/>
            <person name="Sperling L."/>
            <person name="Meyer E."/>
            <person name="Cohen J."/>
            <person name="Wincker P."/>
        </authorList>
    </citation>
    <scope>NUCLEOTIDE SEQUENCE [LARGE SCALE GENOMIC DNA]</scope>
    <source>
        <strain evidence="4 5">Stock d4-2</strain>
    </source>
</reference>
<gene>
    <name evidence="4" type="ORF">GSPATT00005878001</name>
</gene>
<dbReference type="OMA" id="FRHTHNM"/>
<protein>
    <recommendedName>
        <fullName evidence="3">Nudix hydrolase domain-containing protein</fullName>
    </recommendedName>
</protein>
<dbReference type="InterPro" id="IPR000086">
    <property type="entry name" value="NUDIX_hydrolase_dom"/>
</dbReference>
<dbReference type="SUPFAM" id="SSF55811">
    <property type="entry name" value="Nudix"/>
    <property type="match status" value="1"/>
</dbReference>
<keyword evidence="2" id="KW-0378">Hydrolase</keyword>
<dbReference type="InterPro" id="IPR015797">
    <property type="entry name" value="NUDIX_hydrolase-like_dom_sf"/>
</dbReference>
<feature type="domain" description="Nudix hydrolase" evidence="3">
    <location>
        <begin position="122"/>
        <end position="251"/>
    </location>
</feature>
<evidence type="ECO:0000256" key="2">
    <source>
        <dbReference type="ARBA" id="ARBA00022801"/>
    </source>
</evidence>
<evidence type="ECO:0000313" key="5">
    <source>
        <dbReference type="Proteomes" id="UP000000600"/>
    </source>
</evidence>
<accession>A0BZQ9</accession>
<comment type="similarity">
    <text evidence="1">Belongs to the Nudix hydrolase family.</text>
</comment>
<dbReference type="RefSeq" id="XP_001431424.1">
    <property type="nucleotide sequence ID" value="XM_001431387.2"/>
</dbReference>
<proteinExistence type="inferred from homology"/>
<dbReference type="InterPro" id="IPR020084">
    <property type="entry name" value="NUDIX_hydrolase_CS"/>
</dbReference>
<dbReference type="HOGENOM" id="CLU_054299_3_0_1"/>
<dbReference type="PANTHER" id="PTHR13994">
    <property type="entry name" value="NUDIX HYDROLASE RELATED"/>
    <property type="match status" value="1"/>
</dbReference>
<dbReference type="Pfam" id="PF00293">
    <property type="entry name" value="NUDIX"/>
    <property type="match status" value="1"/>
</dbReference>